<evidence type="ECO:0008006" key="3">
    <source>
        <dbReference type="Google" id="ProtNLM"/>
    </source>
</evidence>
<proteinExistence type="predicted"/>
<evidence type="ECO:0000313" key="1">
    <source>
        <dbReference type="EMBL" id="QJW35501.1"/>
    </source>
</evidence>
<name>A0A6M5UDT6_9MICO</name>
<dbReference type="AlphaFoldDB" id="A0A6M5UDT6"/>
<accession>A0A6M5UDT6</accession>
<gene>
    <name evidence="1" type="ORF">FIC82_004080</name>
</gene>
<dbReference type="EMBL" id="CP052757">
    <property type="protein sequence ID" value="QJW35501.1"/>
    <property type="molecule type" value="Genomic_DNA"/>
</dbReference>
<dbReference type="OrthoDB" id="4427454at2"/>
<sequence length="246" mass="26101">MPTLDAVLGARVPSLCDFPPGRLVDGVLEGTAPDGPEGGVWLEDEVVHGSLGPEAVPVAVGVFSCHHGGSAWPQVLGVLEAGPEESTAQVTHVLSPFEETQFGREWVEDVTFVDGAVEVRWWTGTDEDSLAMGDSPASARYVLDGDALTPTDVVVHTAEGATFELLEALDARDAGAATALADEAIHADLRALVEHGETMREPECTHEDRGRWSCRTLTSGGWYGVLTWETAGWGPWSLTGLEISGE</sequence>
<dbReference type="KEGG" id="cprt:FIC82_004080"/>
<protein>
    <recommendedName>
        <fullName evidence="3">DUF4241 domain-containing protein</fullName>
    </recommendedName>
</protein>
<keyword evidence="2" id="KW-1185">Reference proteome</keyword>
<dbReference type="Proteomes" id="UP000451354">
    <property type="component" value="Chromosome"/>
</dbReference>
<dbReference type="RefSeq" id="WP_154797667.1">
    <property type="nucleotide sequence ID" value="NZ_CP052757.1"/>
</dbReference>
<evidence type="ECO:0000313" key="2">
    <source>
        <dbReference type="Proteomes" id="UP000451354"/>
    </source>
</evidence>
<reference evidence="1 2" key="1">
    <citation type="journal article" date="2022" name="Int. J. Syst. Evol. Microbiol.">
        <title>Cellulosimicrobium protaetiae sp. nov., isolated from the gut of the larva of Protaetia brevitarsis seulensis.</title>
        <authorList>
            <person name="Le Han H."/>
            <person name="Nguyen T.T.H."/>
            <person name="Li Z."/>
            <person name="Shin N.R."/>
            <person name="Kim S.G."/>
        </authorList>
    </citation>
    <scope>NUCLEOTIDE SEQUENCE [LARGE SCALE GENOMIC DNA]</scope>
    <source>
        <strain evidence="1 2">BI34</strain>
    </source>
</reference>
<organism evidence="1 2">
    <name type="scientific">Cellulosimicrobium protaetiae</name>
    <dbReference type="NCBI Taxonomy" id="2587808"/>
    <lineage>
        <taxon>Bacteria</taxon>
        <taxon>Bacillati</taxon>
        <taxon>Actinomycetota</taxon>
        <taxon>Actinomycetes</taxon>
        <taxon>Micrococcales</taxon>
        <taxon>Promicromonosporaceae</taxon>
        <taxon>Cellulosimicrobium</taxon>
    </lineage>
</organism>